<comment type="caution">
    <text evidence="1">The sequence shown here is derived from an EMBL/GenBank/DDBJ whole genome shotgun (WGS) entry which is preliminary data.</text>
</comment>
<organism evidence="1 2">
    <name type="scientific">Acuticoccus sediminis</name>
    <dbReference type="NCBI Taxonomy" id="2184697"/>
    <lineage>
        <taxon>Bacteria</taxon>
        <taxon>Pseudomonadati</taxon>
        <taxon>Pseudomonadota</taxon>
        <taxon>Alphaproteobacteria</taxon>
        <taxon>Hyphomicrobiales</taxon>
        <taxon>Amorphaceae</taxon>
        <taxon>Acuticoccus</taxon>
    </lineage>
</organism>
<dbReference type="InterPro" id="IPR009534">
    <property type="entry name" value="DUF1153"/>
</dbReference>
<keyword evidence="2" id="KW-1185">Reference proteome</keyword>
<dbReference type="OrthoDB" id="9796775at2"/>
<dbReference type="Gene3D" id="1.10.10.10">
    <property type="entry name" value="Winged helix-like DNA-binding domain superfamily/Winged helix DNA-binding domain"/>
    <property type="match status" value="1"/>
</dbReference>
<gene>
    <name evidence="1" type="ORF">DLJ53_22250</name>
</gene>
<evidence type="ECO:0000313" key="2">
    <source>
        <dbReference type="Proteomes" id="UP000249590"/>
    </source>
</evidence>
<dbReference type="InterPro" id="IPR010921">
    <property type="entry name" value="Trp_repressor/repl_initiator"/>
</dbReference>
<dbReference type="GO" id="GO:0043565">
    <property type="term" value="F:sequence-specific DNA binding"/>
    <property type="evidence" value="ECO:0007669"/>
    <property type="project" value="InterPro"/>
</dbReference>
<name>A0A8B2NN15_9HYPH</name>
<sequence>MSEYPQPRYRYVIGPDGTPLTLADLPPKNTKRWVIRRKAEVVAAVRGGLLSMDEACERYTLTVEEFLSWNALIDRHGLAGLRATKVQQYRA</sequence>
<reference evidence="1 2" key="1">
    <citation type="submission" date="2018-05" db="EMBL/GenBank/DDBJ databases">
        <title>Acuticoccus sediminis sp. nov., isolated from deep-sea sediment of Indian Ocean.</title>
        <authorList>
            <person name="Liu X."/>
            <person name="Lai Q."/>
            <person name="Du Y."/>
            <person name="Sun F."/>
            <person name="Zhang X."/>
            <person name="Wang S."/>
            <person name="Shao Z."/>
        </authorList>
    </citation>
    <scope>NUCLEOTIDE SEQUENCE [LARGE SCALE GENOMIC DNA]</scope>
    <source>
        <strain evidence="1 2">PTG4-2</strain>
    </source>
</reference>
<dbReference type="RefSeq" id="WP_111349381.1">
    <property type="nucleotide sequence ID" value="NZ_JAIWKD010000006.1"/>
</dbReference>
<dbReference type="AlphaFoldDB" id="A0A8B2NN15"/>
<dbReference type="Pfam" id="PF06627">
    <property type="entry name" value="DUF1153"/>
    <property type="match status" value="1"/>
</dbReference>
<proteinExistence type="predicted"/>
<dbReference type="InterPro" id="IPR036388">
    <property type="entry name" value="WH-like_DNA-bd_sf"/>
</dbReference>
<dbReference type="SUPFAM" id="SSF48295">
    <property type="entry name" value="TrpR-like"/>
    <property type="match status" value="1"/>
</dbReference>
<accession>A0A8B2NN15</accession>
<dbReference type="Proteomes" id="UP000249590">
    <property type="component" value="Unassembled WGS sequence"/>
</dbReference>
<dbReference type="EMBL" id="QHHQ01000005">
    <property type="protein sequence ID" value="RAH99267.1"/>
    <property type="molecule type" value="Genomic_DNA"/>
</dbReference>
<evidence type="ECO:0000313" key="1">
    <source>
        <dbReference type="EMBL" id="RAH99267.1"/>
    </source>
</evidence>
<protein>
    <submittedName>
        <fullName evidence="1">DUF1153 domain-containing protein</fullName>
    </submittedName>
</protein>